<dbReference type="PANTHER" id="PTHR43394:SF1">
    <property type="entry name" value="ATP-BINDING CASSETTE SUB-FAMILY B MEMBER 10, MITOCHONDRIAL"/>
    <property type="match status" value="1"/>
</dbReference>
<dbReference type="InterPro" id="IPR036640">
    <property type="entry name" value="ABC1_TM_sf"/>
</dbReference>
<evidence type="ECO:0000256" key="6">
    <source>
        <dbReference type="ARBA" id="ARBA00022840"/>
    </source>
</evidence>
<evidence type="ECO:0000256" key="8">
    <source>
        <dbReference type="ARBA" id="ARBA00023136"/>
    </source>
</evidence>
<keyword evidence="6 12" id="KW-0067">ATP-binding</keyword>
<keyword evidence="3" id="KW-1003">Cell membrane</keyword>
<evidence type="ECO:0000313" key="12">
    <source>
        <dbReference type="EMBL" id="PYE49007.1"/>
    </source>
</evidence>
<reference evidence="12 13" key="1">
    <citation type="submission" date="2018-06" db="EMBL/GenBank/DDBJ databases">
        <title>Genomic Encyclopedia of Type Strains, Phase IV (KMG-IV): sequencing the most valuable type-strain genomes for metagenomic binning, comparative biology and taxonomic classification.</title>
        <authorList>
            <person name="Goeker M."/>
        </authorList>
    </citation>
    <scope>NUCLEOTIDE SEQUENCE [LARGE SCALE GENOMIC DNA]</scope>
    <source>
        <strain evidence="12 13">DSM 18048</strain>
    </source>
</reference>
<dbReference type="InterPro" id="IPR017871">
    <property type="entry name" value="ABC_transporter-like_CS"/>
</dbReference>
<dbReference type="EMBL" id="QJSX01000025">
    <property type="protein sequence ID" value="PYE49007.1"/>
    <property type="molecule type" value="Genomic_DNA"/>
</dbReference>
<dbReference type="PROSITE" id="PS50929">
    <property type="entry name" value="ABC_TM1F"/>
    <property type="match status" value="1"/>
</dbReference>
<organism evidence="12 13">
    <name type="scientific">Deinococcus yavapaiensis KR-236</name>
    <dbReference type="NCBI Taxonomy" id="694435"/>
    <lineage>
        <taxon>Bacteria</taxon>
        <taxon>Thermotogati</taxon>
        <taxon>Deinococcota</taxon>
        <taxon>Deinococci</taxon>
        <taxon>Deinococcales</taxon>
        <taxon>Deinococcaceae</taxon>
        <taxon>Deinococcus</taxon>
    </lineage>
</organism>
<dbReference type="InterPro" id="IPR027417">
    <property type="entry name" value="P-loop_NTPase"/>
</dbReference>
<dbReference type="InterPro" id="IPR003439">
    <property type="entry name" value="ABC_transporter-like_ATP-bd"/>
</dbReference>
<evidence type="ECO:0000259" key="11">
    <source>
        <dbReference type="PROSITE" id="PS50929"/>
    </source>
</evidence>
<evidence type="ECO:0000256" key="3">
    <source>
        <dbReference type="ARBA" id="ARBA00022475"/>
    </source>
</evidence>
<dbReference type="Pfam" id="PF00664">
    <property type="entry name" value="ABC_membrane"/>
    <property type="match status" value="1"/>
</dbReference>
<dbReference type="Gene3D" id="1.20.1560.10">
    <property type="entry name" value="ABC transporter type 1, transmembrane domain"/>
    <property type="match status" value="1"/>
</dbReference>
<dbReference type="SUPFAM" id="SSF90123">
    <property type="entry name" value="ABC transporter transmembrane region"/>
    <property type="match status" value="1"/>
</dbReference>
<dbReference type="GO" id="GO:0016887">
    <property type="term" value="F:ATP hydrolysis activity"/>
    <property type="evidence" value="ECO:0007669"/>
    <property type="project" value="InterPro"/>
</dbReference>
<dbReference type="FunFam" id="3.40.50.300:FF:000299">
    <property type="entry name" value="ABC transporter ATP-binding protein/permease"/>
    <property type="match status" value="1"/>
</dbReference>
<dbReference type="GO" id="GO:0005524">
    <property type="term" value="F:ATP binding"/>
    <property type="evidence" value="ECO:0007669"/>
    <property type="project" value="UniProtKB-KW"/>
</dbReference>
<dbReference type="InterPro" id="IPR011527">
    <property type="entry name" value="ABC1_TM_dom"/>
</dbReference>
<keyword evidence="5" id="KW-0547">Nucleotide-binding</keyword>
<dbReference type="SMART" id="SM00382">
    <property type="entry name" value="AAA"/>
    <property type="match status" value="1"/>
</dbReference>
<evidence type="ECO:0000256" key="2">
    <source>
        <dbReference type="ARBA" id="ARBA00022448"/>
    </source>
</evidence>
<dbReference type="Pfam" id="PF00005">
    <property type="entry name" value="ABC_tran"/>
    <property type="match status" value="1"/>
</dbReference>
<keyword evidence="7 9" id="KW-1133">Transmembrane helix</keyword>
<dbReference type="Gene3D" id="3.40.50.300">
    <property type="entry name" value="P-loop containing nucleotide triphosphate hydrolases"/>
    <property type="match status" value="1"/>
</dbReference>
<keyword evidence="8 9" id="KW-0472">Membrane</keyword>
<feature type="domain" description="ABC transporter" evidence="10">
    <location>
        <begin position="333"/>
        <end position="567"/>
    </location>
</feature>
<evidence type="ECO:0000256" key="7">
    <source>
        <dbReference type="ARBA" id="ARBA00022989"/>
    </source>
</evidence>
<sequence length="574" mass="62536">MTRRLYGLVLPYKRTVALGMLCLVLAVAAELSPPLIWKNVVDVGIANRDVRYIAVQLLLLLGVIALGQVLSAWRGVLLERAGQDLVYQLRLRLYRRLAAQSASFYGRNQTGDLLARLTGDVESVQDVLVRGTDAVIANALRILGVAAIFIALQPWLGVATILPMIAVAFLLTRYNKNVRPTYQRARNRLGQIGALFADQLGGMRVIQAFARERQSESKVEVLARDLYDQQIEAVRLRNKTFPVIRFVANLGNVIMIGGGALLVLAGQFTLGGLVAYRGYGRYFLGPIDDLVGISDLVQRAEAAGRRVFEVLDAPLDVVDAEDAVNLAALDGDVRFERVSFAYDGERPVLHDLDLHVRPGERVAILGLSGAGKSTLLGLLTRAFDATGGRVLIDGHDVRSVTLHSLRSNIGVVQQEPYLFYASVLENVRFACPNAPLRDVEDALRSAHALNFVRELPEGLETIVGERGVKLSGGQRQRVAIARTLLAKPKVLLLDEPTSSVDPESEEIIVAALTALMRGRTSLVVTHRLSLARAADRVVVLEGGRIAEQGTPAELRRLGGRYASFECAGSIPIEV</sequence>
<dbReference type="InterPro" id="IPR039421">
    <property type="entry name" value="Type_1_exporter"/>
</dbReference>
<proteinExistence type="predicted"/>
<comment type="subcellular location">
    <subcellularLocation>
        <location evidence="1">Cell membrane</location>
        <topology evidence="1">Multi-pass membrane protein</topology>
    </subcellularLocation>
</comment>
<dbReference type="GO" id="GO:0005886">
    <property type="term" value="C:plasma membrane"/>
    <property type="evidence" value="ECO:0007669"/>
    <property type="project" value="UniProtKB-SubCell"/>
</dbReference>
<keyword evidence="13" id="KW-1185">Reference proteome</keyword>
<evidence type="ECO:0000256" key="1">
    <source>
        <dbReference type="ARBA" id="ARBA00004651"/>
    </source>
</evidence>
<comment type="caution">
    <text evidence="12">The sequence shown here is derived from an EMBL/GenBank/DDBJ whole genome shotgun (WGS) entry which is preliminary data.</text>
</comment>
<name>A0A318S237_9DEIO</name>
<feature type="domain" description="ABC transmembrane type-1" evidence="11">
    <location>
        <begin position="17"/>
        <end position="299"/>
    </location>
</feature>
<dbReference type="AlphaFoldDB" id="A0A318S237"/>
<evidence type="ECO:0000256" key="5">
    <source>
        <dbReference type="ARBA" id="ARBA00022741"/>
    </source>
</evidence>
<evidence type="ECO:0000259" key="10">
    <source>
        <dbReference type="PROSITE" id="PS50893"/>
    </source>
</evidence>
<dbReference type="InterPro" id="IPR003593">
    <property type="entry name" value="AAA+_ATPase"/>
</dbReference>
<evidence type="ECO:0000313" key="13">
    <source>
        <dbReference type="Proteomes" id="UP000248326"/>
    </source>
</evidence>
<dbReference type="PROSITE" id="PS00211">
    <property type="entry name" value="ABC_TRANSPORTER_1"/>
    <property type="match status" value="1"/>
</dbReference>
<accession>A0A318S237</accession>
<dbReference type="GO" id="GO:0015421">
    <property type="term" value="F:ABC-type oligopeptide transporter activity"/>
    <property type="evidence" value="ECO:0007669"/>
    <property type="project" value="TreeGrafter"/>
</dbReference>
<keyword evidence="2" id="KW-0813">Transport</keyword>
<feature type="transmembrane region" description="Helical" evidence="9">
    <location>
        <begin position="53"/>
        <end position="73"/>
    </location>
</feature>
<evidence type="ECO:0000256" key="9">
    <source>
        <dbReference type="SAM" id="Phobius"/>
    </source>
</evidence>
<dbReference type="SUPFAM" id="SSF52540">
    <property type="entry name" value="P-loop containing nucleoside triphosphate hydrolases"/>
    <property type="match status" value="1"/>
</dbReference>
<keyword evidence="4 9" id="KW-0812">Transmembrane</keyword>
<feature type="transmembrane region" description="Helical" evidence="9">
    <location>
        <begin position="253"/>
        <end position="276"/>
    </location>
</feature>
<gene>
    <name evidence="12" type="ORF">DES52_12524</name>
</gene>
<dbReference type="PROSITE" id="PS50893">
    <property type="entry name" value="ABC_TRANSPORTER_2"/>
    <property type="match status" value="1"/>
</dbReference>
<protein>
    <submittedName>
        <fullName evidence="12">ATP-binding cassette subfamily B protein</fullName>
    </submittedName>
</protein>
<dbReference type="PANTHER" id="PTHR43394">
    <property type="entry name" value="ATP-DEPENDENT PERMEASE MDL1, MITOCHONDRIAL"/>
    <property type="match status" value="1"/>
</dbReference>
<dbReference type="Proteomes" id="UP000248326">
    <property type="component" value="Unassembled WGS sequence"/>
</dbReference>
<feature type="transmembrane region" description="Helical" evidence="9">
    <location>
        <begin position="142"/>
        <end position="171"/>
    </location>
</feature>
<evidence type="ECO:0000256" key="4">
    <source>
        <dbReference type="ARBA" id="ARBA00022692"/>
    </source>
</evidence>